<organism evidence="2 3">
    <name type="scientific">Algoriphagus aquaeductus</name>
    <dbReference type="NCBI Taxonomy" id="475299"/>
    <lineage>
        <taxon>Bacteria</taxon>
        <taxon>Pseudomonadati</taxon>
        <taxon>Bacteroidota</taxon>
        <taxon>Cytophagia</taxon>
        <taxon>Cytophagales</taxon>
        <taxon>Cyclobacteriaceae</taxon>
        <taxon>Algoriphagus</taxon>
    </lineage>
</organism>
<accession>A0A326RTE1</accession>
<keyword evidence="3" id="KW-1185">Reference proteome</keyword>
<dbReference type="OrthoDB" id="982449at2"/>
<feature type="signal peptide" evidence="1">
    <location>
        <begin position="1"/>
        <end position="20"/>
    </location>
</feature>
<reference evidence="2 3" key="1">
    <citation type="submission" date="2018-06" db="EMBL/GenBank/DDBJ databases">
        <title>Genomic Encyclopedia of Archaeal and Bacterial Type Strains, Phase II (KMG-II): from individual species to whole genera.</title>
        <authorList>
            <person name="Goeker M."/>
        </authorList>
    </citation>
    <scope>NUCLEOTIDE SEQUENCE [LARGE SCALE GENOMIC DNA]</scope>
    <source>
        <strain evidence="2 3">T4</strain>
    </source>
</reference>
<protein>
    <recommendedName>
        <fullName evidence="4">DUF4468 domain-containing protein</fullName>
    </recommendedName>
</protein>
<sequence>MKKSVLFFLAAFLSIHCAWAQGHSLELQPKLEQYFLATKTKDWKTVLDMANPKIFTLAPRKMMEQMYSQMEHEVGMRFDFGEMKILDFKEGLVLTDTVYVPVDYTMTLEIYLNPSLFTTEKQIQQLYEGFQIAYSGQQIRFDEETMRFTIKVKNTLIASAKRDSNHWYFGEYKANDPLTRMIFPHEVLERLRQGWN</sequence>
<keyword evidence="1" id="KW-0732">Signal</keyword>
<evidence type="ECO:0000313" key="2">
    <source>
        <dbReference type="EMBL" id="PZV83934.1"/>
    </source>
</evidence>
<feature type="chain" id="PRO_5016259514" description="DUF4468 domain-containing protein" evidence="1">
    <location>
        <begin position="21"/>
        <end position="196"/>
    </location>
</feature>
<dbReference type="AlphaFoldDB" id="A0A326RTE1"/>
<name>A0A326RTE1_9BACT</name>
<gene>
    <name evidence="2" type="ORF">CLV31_105160</name>
</gene>
<evidence type="ECO:0000313" key="3">
    <source>
        <dbReference type="Proteomes" id="UP000248917"/>
    </source>
</evidence>
<evidence type="ECO:0000256" key="1">
    <source>
        <dbReference type="SAM" id="SignalP"/>
    </source>
</evidence>
<comment type="caution">
    <text evidence="2">The sequence shown here is derived from an EMBL/GenBank/DDBJ whole genome shotgun (WGS) entry which is preliminary data.</text>
</comment>
<dbReference type="EMBL" id="QKTX01000005">
    <property type="protein sequence ID" value="PZV83934.1"/>
    <property type="molecule type" value="Genomic_DNA"/>
</dbReference>
<dbReference type="RefSeq" id="WP_111392539.1">
    <property type="nucleotide sequence ID" value="NZ_QKTX01000005.1"/>
</dbReference>
<dbReference type="Proteomes" id="UP000248917">
    <property type="component" value="Unassembled WGS sequence"/>
</dbReference>
<proteinExistence type="predicted"/>
<evidence type="ECO:0008006" key="4">
    <source>
        <dbReference type="Google" id="ProtNLM"/>
    </source>
</evidence>